<dbReference type="RefSeq" id="WP_264225042.1">
    <property type="nucleotide sequence ID" value="NZ_CP107716.1"/>
</dbReference>
<evidence type="ECO:0000256" key="1">
    <source>
        <dbReference type="SAM" id="MobiDB-lite"/>
    </source>
</evidence>
<keyword evidence="2" id="KW-0472">Membrane</keyword>
<gene>
    <name evidence="4" type="ORF">OF122_15235</name>
</gene>
<sequence>MNAGIAQIPLALGAGAASMIGHALSWGATRFARSPMASTGLVLISGLTLMAATNALFLQDTRHPAPLFTSGSAGAAQPVSIEPVVVEPAEIPQRPVAEPVAPVSAPATSQQAEAPAPAAQESAPPAIGNQDIADLQEKLKAMGIFDGTVDGYYGPRTADAIRDFEARFNLPRTGAATPQVIKAVREAPLQTSQAPQPAPVAAAPQTDDIAPLLAQMQETAPTPANSVERQTVADISPDVPVADPQAPEATAEPSVPAVLNGDLVSDIQRGLSRLGFLQGPVNGVADEATARAIRQFQIFNNYRPTGEVSPVLRQMLVEAGAFL</sequence>
<evidence type="ECO:0000256" key="2">
    <source>
        <dbReference type="SAM" id="Phobius"/>
    </source>
</evidence>
<protein>
    <submittedName>
        <fullName evidence="4">Peptidoglycan-binding protein</fullName>
    </submittedName>
</protein>
<keyword evidence="2" id="KW-1133">Transmembrane helix</keyword>
<feature type="region of interest" description="Disordered" evidence="1">
    <location>
        <begin position="99"/>
        <end position="126"/>
    </location>
</feature>
<name>A0ABY6INV3_9HYPH</name>
<proteinExistence type="predicted"/>
<dbReference type="Proteomes" id="UP001163882">
    <property type="component" value="Chromosome"/>
</dbReference>
<feature type="domain" description="Peptidoglycan binding-like" evidence="3">
    <location>
        <begin position="129"/>
        <end position="183"/>
    </location>
</feature>
<dbReference type="Gene3D" id="1.10.101.10">
    <property type="entry name" value="PGBD-like superfamily/PGBD"/>
    <property type="match status" value="2"/>
</dbReference>
<evidence type="ECO:0000259" key="3">
    <source>
        <dbReference type="Pfam" id="PF01471"/>
    </source>
</evidence>
<feature type="domain" description="Peptidoglycan binding-like" evidence="3">
    <location>
        <begin position="260"/>
        <end position="316"/>
    </location>
</feature>
<evidence type="ECO:0000313" key="5">
    <source>
        <dbReference type="Proteomes" id="UP001163882"/>
    </source>
</evidence>
<feature type="transmembrane region" description="Helical" evidence="2">
    <location>
        <begin position="35"/>
        <end position="58"/>
    </location>
</feature>
<keyword evidence="2" id="KW-0812">Transmembrane</keyword>
<keyword evidence="5" id="KW-1185">Reference proteome</keyword>
<organism evidence="4 5">
    <name type="scientific">Pelagibacterium flavum</name>
    <dbReference type="NCBI Taxonomy" id="2984530"/>
    <lineage>
        <taxon>Bacteria</taxon>
        <taxon>Pseudomonadati</taxon>
        <taxon>Pseudomonadota</taxon>
        <taxon>Alphaproteobacteria</taxon>
        <taxon>Hyphomicrobiales</taxon>
        <taxon>Devosiaceae</taxon>
        <taxon>Pelagibacterium</taxon>
    </lineage>
</organism>
<dbReference type="InterPro" id="IPR036366">
    <property type="entry name" value="PGBDSf"/>
</dbReference>
<dbReference type="InterPro" id="IPR036365">
    <property type="entry name" value="PGBD-like_sf"/>
</dbReference>
<dbReference type="EMBL" id="CP107716">
    <property type="protein sequence ID" value="UYQ71390.1"/>
    <property type="molecule type" value="Genomic_DNA"/>
</dbReference>
<accession>A0ABY6INV3</accession>
<dbReference type="InterPro" id="IPR002477">
    <property type="entry name" value="Peptidoglycan-bd-like"/>
</dbReference>
<dbReference type="SUPFAM" id="SSF47090">
    <property type="entry name" value="PGBD-like"/>
    <property type="match status" value="2"/>
</dbReference>
<reference evidence="4" key="1">
    <citation type="submission" date="2022-10" db="EMBL/GenBank/DDBJ databases">
        <title>YIM 151497 complete genome.</title>
        <authorList>
            <person name="Chen X."/>
        </authorList>
    </citation>
    <scope>NUCLEOTIDE SEQUENCE</scope>
    <source>
        <strain evidence="4">YIM 151497</strain>
    </source>
</reference>
<evidence type="ECO:0000313" key="4">
    <source>
        <dbReference type="EMBL" id="UYQ71390.1"/>
    </source>
</evidence>
<dbReference type="Pfam" id="PF01471">
    <property type="entry name" value="PG_binding_1"/>
    <property type="match status" value="2"/>
</dbReference>